<dbReference type="Pfam" id="PF06325">
    <property type="entry name" value="PrmA"/>
    <property type="match status" value="1"/>
</dbReference>
<dbReference type="EC" id="2.1.1.-" evidence="6"/>
<dbReference type="GO" id="GO:0032259">
    <property type="term" value="P:methylation"/>
    <property type="evidence" value="ECO:0007669"/>
    <property type="project" value="UniProtKB-KW"/>
</dbReference>
<evidence type="ECO:0000313" key="8">
    <source>
        <dbReference type="Proteomes" id="UP000264141"/>
    </source>
</evidence>
<gene>
    <name evidence="6 7" type="primary">prmA</name>
    <name evidence="7" type="ORF">DEQ80_04010</name>
</gene>
<dbReference type="HAMAP" id="MF_00735">
    <property type="entry name" value="Methyltr_PrmA"/>
    <property type="match status" value="1"/>
</dbReference>
<dbReference type="CDD" id="cd02440">
    <property type="entry name" value="AdoMet_MTases"/>
    <property type="match status" value="1"/>
</dbReference>
<feature type="binding site" evidence="6">
    <location>
        <position position="196"/>
    </location>
    <ligand>
        <name>S-adenosyl-L-methionine</name>
        <dbReference type="ChEBI" id="CHEBI:59789"/>
    </ligand>
</feature>
<dbReference type="GO" id="GO:0016279">
    <property type="term" value="F:protein-lysine N-methyltransferase activity"/>
    <property type="evidence" value="ECO:0007669"/>
    <property type="project" value="RHEA"/>
</dbReference>
<proteinExistence type="inferred from homology"/>
<keyword evidence="7" id="KW-0687">Ribonucleoprotein</keyword>
<dbReference type="PIRSF" id="PIRSF000401">
    <property type="entry name" value="RPL11_MTase"/>
    <property type="match status" value="1"/>
</dbReference>
<evidence type="ECO:0000256" key="3">
    <source>
        <dbReference type="ARBA" id="ARBA00022603"/>
    </source>
</evidence>
<sequence>MLLVTDAKWLEVSLVVEPELAEAVSETLSRFVSGGVVVESNVRYNDAEDEGTPYGPVRVYGYLPVDEQIEETRQKVGEALWYLGRIQPLPEPAYRPIQDEDWMSAWKQHYRPIPVGRRLLILPAWYEVPAGESRIPVKIDPSMAFGTGTHPTTQLCMEFLESTVVPGKPVIDVGCGSGILSIGALKLGASHALAVDIDRAAILATRENARANGVFEHLETGLGSVAEILRGDFSLCQAPLVLANILAPVIVRLFEAGLAELTSPGGVMVLSGILDTQVEQVLEAAEGRGLKFIEERKINDWVALSLRRPGA</sequence>
<keyword evidence="2 6" id="KW-0963">Cytoplasm</keyword>
<organism evidence="7 8">
    <name type="scientific">Anaerolinea thermolimosa</name>
    <dbReference type="NCBI Taxonomy" id="229919"/>
    <lineage>
        <taxon>Bacteria</taxon>
        <taxon>Bacillati</taxon>
        <taxon>Chloroflexota</taxon>
        <taxon>Anaerolineae</taxon>
        <taxon>Anaerolineales</taxon>
        <taxon>Anaerolineaceae</taxon>
        <taxon>Anaerolinea</taxon>
    </lineage>
</organism>
<comment type="subcellular location">
    <subcellularLocation>
        <location evidence="6">Cytoplasm</location>
    </subcellularLocation>
</comment>
<reference evidence="7 8" key="1">
    <citation type="journal article" date="2018" name="Nat. Biotechnol.">
        <title>A standardized bacterial taxonomy based on genome phylogeny substantially revises the tree of life.</title>
        <authorList>
            <person name="Parks D.H."/>
            <person name="Chuvochina M."/>
            <person name="Waite D.W."/>
            <person name="Rinke C."/>
            <person name="Skarshewski A."/>
            <person name="Chaumeil P.A."/>
            <person name="Hugenholtz P."/>
        </authorList>
    </citation>
    <scope>NUCLEOTIDE SEQUENCE [LARGE SCALE GENOMIC DNA]</scope>
    <source>
        <strain evidence="7">UBA8781</strain>
    </source>
</reference>
<dbReference type="GO" id="GO:0005737">
    <property type="term" value="C:cytoplasm"/>
    <property type="evidence" value="ECO:0007669"/>
    <property type="project" value="UniProtKB-SubCell"/>
</dbReference>
<comment type="function">
    <text evidence="6">Methylates ribosomal protein L11.</text>
</comment>
<dbReference type="EMBL" id="DPBP01000019">
    <property type="protein sequence ID" value="HCE17004.1"/>
    <property type="molecule type" value="Genomic_DNA"/>
</dbReference>
<evidence type="ECO:0000313" key="7">
    <source>
        <dbReference type="EMBL" id="HCE17004.1"/>
    </source>
</evidence>
<accession>A0A3D1JEY5</accession>
<keyword evidence="3 6" id="KW-0489">Methyltransferase</keyword>
<keyword evidence="7" id="KW-0689">Ribosomal protein</keyword>
<evidence type="ECO:0000256" key="5">
    <source>
        <dbReference type="ARBA" id="ARBA00022691"/>
    </source>
</evidence>
<dbReference type="PANTHER" id="PTHR43648">
    <property type="entry name" value="ELECTRON TRANSFER FLAVOPROTEIN BETA SUBUNIT LYSINE METHYLTRANSFERASE"/>
    <property type="match status" value="1"/>
</dbReference>
<dbReference type="GO" id="GO:0005840">
    <property type="term" value="C:ribosome"/>
    <property type="evidence" value="ECO:0007669"/>
    <property type="project" value="UniProtKB-KW"/>
</dbReference>
<protein>
    <recommendedName>
        <fullName evidence="6">Ribosomal protein L11 methyltransferase</fullName>
        <shortName evidence="6">L11 Mtase</shortName>
        <ecNumber evidence="6">2.1.1.-</ecNumber>
    </recommendedName>
</protein>
<keyword evidence="5 6" id="KW-0949">S-adenosyl-L-methionine</keyword>
<feature type="binding site" evidence="6">
    <location>
        <position position="244"/>
    </location>
    <ligand>
        <name>S-adenosyl-L-methionine</name>
        <dbReference type="ChEBI" id="CHEBI:59789"/>
    </ligand>
</feature>
<dbReference type="AlphaFoldDB" id="A0A3D1JEY5"/>
<name>A0A3D1JEY5_9CHLR</name>
<comment type="similarity">
    <text evidence="1 6">Belongs to the methyltransferase superfamily. PrmA family.</text>
</comment>
<comment type="catalytic activity">
    <reaction evidence="6">
        <text>L-lysyl-[protein] + 3 S-adenosyl-L-methionine = N(6),N(6),N(6)-trimethyl-L-lysyl-[protein] + 3 S-adenosyl-L-homocysteine + 3 H(+)</text>
        <dbReference type="Rhea" id="RHEA:54192"/>
        <dbReference type="Rhea" id="RHEA-COMP:9752"/>
        <dbReference type="Rhea" id="RHEA-COMP:13826"/>
        <dbReference type="ChEBI" id="CHEBI:15378"/>
        <dbReference type="ChEBI" id="CHEBI:29969"/>
        <dbReference type="ChEBI" id="CHEBI:57856"/>
        <dbReference type="ChEBI" id="CHEBI:59789"/>
        <dbReference type="ChEBI" id="CHEBI:61961"/>
    </reaction>
</comment>
<comment type="caution">
    <text evidence="7">The sequence shown here is derived from an EMBL/GenBank/DDBJ whole genome shotgun (WGS) entry which is preliminary data.</text>
</comment>
<evidence type="ECO:0000256" key="2">
    <source>
        <dbReference type="ARBA" id="ARBA00022490"/>
    </source>
</evidence>
<evidence type="ECO:0000256" key="6">
    <source>
        <dbReference type="HAMAP-Rule" id="MF_00735"/>
    </source>
</evidence>
<dbReference type="PANTHER" id="PTHR43648:SF1">
    <property type="entry name" value="ELECTRON TRANSFER FLAVOPROTEIN BETA SUBUNIT LYSINE METHYLTRANSFERASE"/>
    <property type="match status" value="1"/>
</dbReference>
<dbReference type="InterPro" id="IPR004498">
    <property type="entry name" value="Ribosomal_PrmA_MeTrfase"/>
</dbReference>
<feature type="binding site" evidence="6">
    <location>
        <position position="153"/>
    </location>
    <ligand>
        <name>S-adenosyl-L-methionine</name>
        <dbReference type="ChEBI" id="CHEBI:59789"/>
    </ligand>
</feature>
<dbReference type="Proteomes" id="UP000264141">
    <property type="component" value="Unassembled WGS sequence"/>
</dbReference>
<keyword evidence="4 6" id="KW-0808">Transferase</keyword>
<dbReference type="SUPFAM" id="SSF53335">
    <property type="entry name" value="S-adenosyl-L-methionine-dependent methyltransferases"/>
    <property type="match status" value="1"/>
</dbReference>
<evidence type="ECO:0000256" key="1">
    <source>
        <dbReference type="ARBA" id="ARBA00009741"/>
    </source>
</evidence>
<dbReference type="NCBIfam" id="TIGR00406">
    <property type="entry name" value="prmA"/>
    <property type="match status" value="1"/>
</dbReference>
<dbReference type="STRING" id="229919.GCA_001050195_00375"/>
<dbReference type="InterPro" id="IPR029063">
    <property type="entry name" value="SAM-dependent_MTases_sf"/>
</dbReference>
<dbReference type="InterPro" id="IPR050078">
    <property type="entry name" value="Ribosomal_L11_MeTrfase_PrmA"/>
</dbReference>
<feature type="binding site" evidence="6">
    <location>
        <position position="174"/>
    </location>
    <ligand>
        <name>S-adenosyl-L-methionine</name>
        <dbReference type="ChEBI" id="CHEBI:59789"/>
    </ligand>
</feature>
<dbReference type="Gene3D" id="3.40.50.150">
    <property type="entry name" value="Vaccinia Virus protein VP39"/>
    <property type="match status" value="1"/>
</dbReference>
<evidence type="ECO:0000256" key="4">
    <source>
        <dbReference type="ARBA" id="ARBA00022679"/>
    </source>
</evidence>